<evidence type="ECO:0000313" key="3">
    <source>
        <dbReference type="EMBL" id="SLN43413.1"/>
    </source>
</evidence>
<feature type="compositionally biased region" description="Basic and acidic residues" evidence="1">
    <location>
        <begin position="378"/>
        <end position="403"/>
    </location>
</feature>
<dbReference type="PIRSF" id="PIRSF038991">
    <property type="entry name" value="Protein_AbrB"/>
    <property type="match status" value="1"/>
</dbReference>
<keyword evidence="2" id="KW-1133">Transmembrane helix</keyword>
<sequence>MRPVVTALGLGLAGGILFFVLRLPLPWMLGALIVTTAAALFGRAIAVPSSLRTLMVAVLGVMLGSAFSPDIIAQAAKWPAAIAALAFYLSLSTALVFLWFRMVGGFDVVTAYFSAAPGGLTTMVELGDALGGDGRRIALVHSMRILLIVSGIPIFFRFLEAGAAPPPLAEATARLWQDFAHIGLVDGLVLVGCGIVGWWGGEKLRLPAAALLGPMICSVVVHLSGLTGSTPPSLAIAISQVVIGSAIGSRFRGVRLAAIRHTLVVTIGSTALMLGITVGLSFALSGPLGIDWEPLVLAFAPGGLAEMALIALALGIGTAFVSMMHVFRILLIVLVAPLVFRVLAPTRRHMPLFHHSSDPSADTGVDAPEGDGADDHEEGEREPEAVVAERRHGEQDRDDQPRQ</sequence>
<keyword evidence="4" id="KW-1185">Reference proteome</keyword>
<keyword evidence="2" id="KW-0812">Transmembrane</keyword>
<feature type="region of interest" description="Disordered" evidence="1">
    <location>
        <begin position="353"/>
        <end position="403"/>
    </location>
</feature>
<gene>
    <name evidence="3" type="ORF">OCH7691_01805</name>
</gene>
<dbReference type="GO" id="GO:0010468">
    <property type="term" value="P:regulation of gene expression"/>
    <property type="evidence" value="ECO:0007669"/>
    <property type="project" value="InterPro"/>
</dbReference>
<dbReference type="AlphaFoldDB" id="A0A1Y5SM82"/>
<dbReference type="GO" id="GO:0016020">
    <property type="term" value="C:membrane"/>
    <property type="evidence" value="ECO:0007669"/>
    <property type="project" value="InterPro"/>
</dbReference>
<keyword evidence="3" id="KW-0560">Oxidoreductase</keyword>
<dbReference type="InterPro" id="IPR017516">
    <property type="entry name" value="AbrB_dup"/>
</dbReference>
<feature type="transmembrane region" description="Helical" evidence="2">
    <location>
        <begin position="326"/>
        <end position="344"/>
    </location>
</feature>
<dbReference type="EMBL" id="FWFR01000001">
    <property type="protein sequence ID" value="SLN43413.1"/>
    <property type="molecule type" value="Genomic_DNA"/>
</dbReference>
<name>A0A1Y5SM82_9PROT</name>
<feature type="transmembrane region" description="Helical" evidence="2">
    <location>
        <begin position="53"/>
        <end position="72"/>
    </location>
</feature>
<evidence type="ECO:0000256" key="1">
    <source>
        <dbReference type="SAM" id="MobiDB-lite"/>
    </source>
</evidence>
<feature type="transmembrane region" description="Helical" evidence="2">
    <location>
        <begin position="5"/>
        <end position="21"/>
    </location>
</feature>
<dbReference type="OrthoDB" id="7157734at2"/>
<proteinExistence type="predicted"/>
<dbReference type="PANTHER" id="PTHR38457:SF1">
    <property type="entry name" value="REGULATOR ABRB-RELATED"/>
    <property type="match status" value="1"/>
</dbReference>
<dbReference type="Proteomes" id="UP000193200">
    <property type="component" value="Unassembled WGS sequence"/>
</dbReference>
<dbReference type="Pfam" id="PF05145">
    <property type="entry name" value="AbrB"/>
    <property type="match status" value="1"/>
</dbReference>
<dbReference type="InterPro" id="IPR007820">
    <property type="entry name" value="AbrB_fam"/>
</dbReference>
<protein>
    <submittedName>
        <fullName evidence="3">Putative ammonia monooxygenase</fullName>
    </submittedName>
</protein>
<feature type="transmembrane region" description="Helical" evidence="2">
    <location>
        <begin position="206"/>
        <end position="226"/>
    </location>
</feature>
<dbReference type="NCBIfam" id="TIGR03082">
    <property type="entry name" value="Gneg_AbrB_dup"/>
    <property type="match status" value="2"/>
</dbReference>
<evidence type="ECO:0000313" key="4">
    <source>
        <dbReference type="Proteomes" id="UP000193200"/>
    </source>
</evidence>
<feature type="transmembrane region" description="Helical" evidence="2">
    <location>
        <begin position="78"/>
        <end position="100"/>
    </location>
</feature>
<dbReference type="GO" id="GO:0004497">
    <property type="term" value="F:monooxygenase activity"/>
    <property type="evidence" value="ECO:0007669"/>
    <property type="project" value="UniProtKB-KW"/>
</dbReference>
<dbReference type="InParanoid" id="A0A1Y5SM82"/>
<evidence type="ECO:0000256" key="2">
    <source>
        <dbReference type="SAM" id="Phobius"/>
    </source>
</evidence>
<feature type="compositionally biased region" description="Acidic residues" evidence="1">
    <location>
        <begin position="368"/>
        <end position="377"/>
    </location>
</feature>
<feature type="transmembrane region" description="Helical" evidence="2">
    <location>
        <begin position="138"/>
        <end position="159"/>
    </location>
</feature>
<organism evidence="3 4">
    <name type="scientific">Oceanibacterium hippocampi</name>
    <dbReference type="NCBI Taxonomy" id="745714"/>
    <lineage>
        <taxon>Bacteria</taxon>
        <taxon>Pseudomonadati</taxon>
        <taxon>Pseudomonadota</taxon>
        <taxon>Alphaproteobacteria</taxon>
        <taxon>Sneathiellales</taxon>
        <taxon>Sneathiellaceae</taxon>
        <taxon>Oceanibacterium</taxon>
    </lineage>
</organism>
<dbReference type="PANTHER" id="PTHR38457">
    <property type="entry name" value="REGULATOR ABRB-RELATED"/>
    <property type="match status" value="1"/>
</dbReference>
<reference evidence="3 4" key="1">
    <citation type="submission" date="2017-03" db="EMBL/GenBank/DDBJ databases">
        <authorList>
            <person name="Afonso C.L."/>
            <person name="Miller P.J."/>
            <person name="Scott M.A."/>
            <person name="Spackman E."/>
            <person name="Goraichik I."/>
            <person name="Dimitrov K.M."/>
            <person name="Suarez D.L."/>
            <person name="Swayne D.E."/>
        </authorList>
    </citation>
    <scope>NUCLEOTIDE SEQUENCE [LARGE SCALE GENOMIC DNA]</scope>
    <source>
        <strain evidence="3 4">CECT 7691</strain>
    </source>
</reference>
<feature type="transmembrane region" description="Helical" evidence="2">
    <location>
        <begin position="263"/>
        <end position="283"/>
    </location>
</feature>
<keyword evidence="2" id="KW-0472">Membrane</keyword>
<feature type="transmembrane region" description="Helical" evidence="2">
    <location>
        <begin position="179"/>
        <end position="199"/>
    </location>
</feature>
<feature type="transmembrane region" description="Helical" evidence="2">
    <location>
        <begin position="232"/>
        <end position="251"/>
    </location>
</feature>
<accession>A0A1Y5SM82</accession>
<dbReference type="FunCoup" id="A0A1Y5SM82">
    <property type="interactions" value="16"/>
</dbReference>
<keyword evidence="3" id="KW-0503">Monooxygenase</keyword>
<feature type="transmembrane region" description="Helical" evidence="2">
    <location>
        <begin position="295"/>
        <end position="314"/>
    </location>
</feature>
<feature type="transmembrane region" description="Helical" evidence="2">
    <location>
        <begin position="27"/>
        <end position="46"/>
    </location>
</feature>